<reference evidence="2 3" key="1">
    <citation type="submission" date="2022-10" db="EMBL/GenBank/DDBJ databases">
        <title>Marinomonas transparenta sp. nov. and Marinomonas sargassi sp. nov., isolated from marine alga (Sargassum natans (L.) Gaillon).</title>
        <authorList>
            <person name="Wang Y."/>
        </authorList>
    </citation>
    <scope>NUCLEOTIDE SEQUENCE [LARGE SCALE GENOMIC DNA]</scope>
    <source>
        <strain evidence="2 3">C2222</strain>
    </source>
</reference>
<gene>
    <name evidence="2" type="ORF">OFY17_06130</name>
</gene>
<evidence type="ECO:0000313" key="2">
    <source>
        <dbReference type="EMBL" id="MCV2402467.1"/>
    </source>
</evidence>
<evidence type="ECO:0000259" key="1">
    <source>
        <dbReference type="PROSITE" id="PS51186"/>
    </source>
</evidence>
<evidence type="ECO:0000313" key="3">
    <source>
        <dbReference type="Proteomes" id="UP001209713"/>
    </source>
</evidence>
<dbReference type="SUPFAM" id="SSF55729">
    <property type="entry name" value="Acyl-CoA N-acyltransferases (Nat)"/>
    <property type="match status" value="1"/>
</dbReference>
<dbReference type="InterPro" id="IPR016181">
    <property type="entry name" value="Acyl_CoA_acyltransferase"/>
</dbReference>
<protein>
    <submittedName>
        <fullName evidence="2">GNAT family N-acetyltransferase</fullName>
    </submittedName>
</protein>
<dbReference type="PROSITE" id="PS51186">
    <property type="entry name" value="GNAT"/>
    <property type="match status" value="1"/>
</dbReference>
<accession>A0ABT2YRF9</accession>
<dbReference type="Proteomes" id="UP001209713">
    <property type="component" value="Unassembled WGS sequence"/>
</dbReference>
<dbReference type="Pfam" id="PF13508">
    <property type="entry name" value="Acetyltransf_7"/>
    <property type="match status" value="1"/>
</dbReference>
<feature type="domain" description="N-acetyltransferase" evidence="1">
    <location>
        <begin position="1"/>
        <end position="143"/>
    </location>
</feature>
<organism evidence="2 3">
    <name type="scientific">Marinomonas sargassi</name>
    <dbReference type="NCBI Taxonomy" id="2984494"/>
    <lineage>
        <taxon>Bacteria</taxon>
        <taxon>Pseudomonadati</taxon>
        <taxon>Pseudomonadota</taxon>
        <taxon>Gammaproteobacteria</taxon>
        <taxon>Oceanospirillales</taxon>
        <taxon>Oceanospirillaceae</taxon>
        <taxon>Marinomonas</taxon>
    </lineage>
</organism>
<dbReference type="EMBL" id="JAOVZB010000002">
    <property type="protein sequence ID" value="MCV2402467.1"/>
    <property type="molecule type" value="Genomic_DNA"/>
</dbReference>
<dbReference type="RefSeq" id="WP_263529847.1">
    <property type="nucleotide sequence ID" value="NZ_JAOVZB010000002.1"/>
</dbReference>
<dbReference type="InterPro" id="IPR000182">
    <property type="entry name" value="GNAT_dom"/>
</dbReference>
<comment type="caution">
    <text evidence="2">The sequence shown here is derived from an EMBL/GenBank/DDBJ whole genome shotgun (WGS) entry which is preliminary data.</text>
</comment>
<dbReference type="CDD" id="cd04301">
    <property type="entry name" value="NAT_SF"/>
    <property type="match status" value="1"/>
</dbReference>
<sequence length="143" mass="16395">MKVEIAKGDDGLALAELRVLAMRESLESIGRFDPKRARERFLSSFQSSNTHKVIDGEKLVAFYVIENHKDHLFLDHLYVHPSYQGKRVGSEILLSIIDMGVSEKKAIRLGALKGSRSNNFYMAHGFVKTHEEEFDNYYELAFE</sequence>
<proteinExistence type="predicted"/>
<dbReference type="Gene3D" id="3.40.630.30">
    <property type="match status" value="1"/>
</dbReference>
<keyword evidence="3" id="KW-1185">Reference proteome</keyword>
<name>A0ABT2YRF9_9GAMM</name>